<evidence type="ECO:0000256" key="1">
    <source>
        <dbReference type="PIRSR" id="PIRSR001359-1"/>
    </source>
</evidence>
<organism evidence="3 4">
    <name type="scientific">Mycolicibacterium smegmatis (strain MKD8)</name>
    <name type="common">Mycobacterium smegmatis</name>
    <dbReference type="NCBI Taxonomy" id="1214915"/>
    <lineage>
        <taxon>Bacteria</taxon>
        <taxon>Bacillati</taxon>
        <taxon>Actinomycetota</taxon>
        <taxon>Actinomycetes</taxon>
        <taxon>Mycobacteriales</taxon>
        <taxon>Mycobacteriaceae</taxon>
        <taxon>Mycolicibacterium</taxon>
    </lineage>
</organism>
<dbReference type="PIRSF" id="PIRSF001359">
    <property type="entry name" value="F_bP_aldolase_II"/>
    <property type="match status" value="1"/>
</dbReference>
<dbReference type="EMBL" id="CP027541">
    <property type="protein sequence ID" value="AWT52378.1"/>
    <property type="molecule type" value="Genomic_DNA"/>
</dbReference>
<proteinExistence type="predicted"/>
<dbReference type="PANTHER" id="PTHR30304:SF0">
    <property type="entry name" value="D-TAGATOSE-1,6-BISPHOSPHATE ALDOLASE SUBUNIT GATY-RELATED"/>
    <property type="match status" value="1"/>
</dbReference>
<protein>
    <submittedName>
        <fullName evidence="3">Tagatose-1,6-bisphosphate aldolase GatY</fullName>
    </submittedName>
</protein>
<comment type="cofactor">
    <cofactor evidence="2">
        <name>Zn(2+)</name>
        <dbReference type="ChEBI" id="CHEBI:29105"/>
    </cofactor>
    <text evidence="2">Binds 2 Zn(2+) ions per subunit. One is catalytic and the other provides a structural contribution.</text>
</comment>
<dbReference type="InterPro" id="IPR050246">
    <property type="entry name" value="Class_II_FBP_aldolase"/>
</dbReference>
<evidence type="ECO:0000313" key="4">
    <source>
        <dbReference type="Proteomes" id="UP000011200"/>
    </source>
</evidence>
<feature type="binding site" evidence="2">
    <location>
        <position position="181"/>
    </location>
    <ligand>
        <name>Zn(2+)</name>
        <dbReference type="ChEBI" id="CHEBI:29105"/>
        <label>1</label>
        <note>catalytic</note>
    </ligand>
</feature>
<dbReference type="AlphaFoldDB" id="A0A2U9PL21"/>
<evidence type="ECO:0000256" key="2">
    <source>
        <dbReference type="PIRSR" id="PIRSR001359-3"/>
    </source>
</evidence>
<accession>A0A2U9PL21</accession>
<dbReference type="RefSeq" id="WP_003892763.1">
    <property type="nucleotide sequence ID" value="NZ_CP027541.1"/>
</dbReference>
<dbReference type="PANTHER" id="PTHR30304">
    <property type="entry name" value="D-TAGATOSE-1,6-BISPHOSPHATE ALDOLASE"/>
    <property type="match status" value="1"/>
</dbReference>
<reference evidence="3 4" key="1">
    <citation type="journal article" date="2013" name="Genome Announc.">
        <title>Draft genome sequence of MKD8, a conjugal recipient Mycobacterium smegmatis strain.</title>
        <authorList>
            <person name="Gray T.A."/>
            <person name="Palumbo M.J."/>
            <person name="Derbyshire K.M."/>
        </authorList>
    </citation>
    <scope>NUCLEOTIDE SEQUENCE [LARGE SCALE GENOMIC DNA]</scope>
    <source>
        <strain evidence="3 4">MKD8</strain>
    </source>
</reference>
<name>A0A2U9PL21_MYCSE</name>
<keyword evidence="2" id="KW-0479">Metal-binding</keyword>
<dbReference type="GO" id="GO:0005975">
    <property type="term" value="P:carbohydrate metabolic process"/>
    <property type="evidence" value="ECO:0007669"/>
    <property type="project" value="InterPro"/>
</dbReference>
<feature type="binding site" evidence="2">
    <location>
        <position position="84"/>
    </location>
    <ligand>
        <name>Zn(2+)</name>
        <dbReference type="ChEBI" id="CHEBI:29105"/>
        <label>1</label>
        <note>catalytic</note>
    </ligand>
</feature>
<dbReference type="SUPFAM" id="SSF51569">
    <property type="entry name" value="Aldolase"/>
    <property type="match status" value="1"/>
</dbReference>
<dbReference type="Proteomes" id="UP000011200">
    <property type="component" value="Chromosome"/>
</dbReference>
<dbReference type="Gene3D" id="3.20.20.70">
    <property type="entry name" value="Aldolase class I"/>
    <property type="match status" value="1"/>
</dbReference>
<feature type="active site" description="Proton donor" evidence="1">
    <location>
        <position position="83"/>
    </location>
</feature>
<feature type="binding site" evidence="2">
    <location>
        <position position="135"/>
    </location>
    <ligand>
        <name>Zn(2+)</name>
        <dbReference type="ChEBI" id="CHEBI:29105"/>
        <label>2</label>
    </ligand>
</feature>
<dbReference type="GO" id="GO:0016832">
    <property type="term" value="F:aldehyde-lyase activity"/>
    <property type="evidence" value="ECO:0007669"/>
    <property type="project" value="InterPro"/>
</dbReference>
<dbReference type="GO" id="GO:0008270">
    <property type="term" value="F:zinc ion binding"/>
    <property type="evidence" value="ECO:0007669"/>
    <property type="project" value="InterPro"/>
</dbReference>
<dbReference type="Pfam" id="PF01116">
    <property type="entry name" value="F_bP_aldolase"/>
    <property type="match status" value="1"/>
</dbReference>
<dbReference type="CDD" id="cd00947">
    <property type="entry name" value="TBP_aldolase_IIB"/>
    <property type="match status" value="1"/>
</dbReference>
<reference evidence="4" key="2">
    <citation type="submission" date="2018-03" db="EMBL/GenBank/DDBJ databases">
        <authorList>
            <person name="Derbyshire K."/>
            <person name="Gray T.A."/>
            <person name="Champion M."/>
        </authorList>
    </citation>
    <scope>NUCLEOTIDE SEQUENCE [LARGE SCALE GENOMIC DNA]</scope>
    <source>
        <strain evidence="4">MKD8</strain>
    </source>
</reference>
<dbReference type="NCBIfam" id="TIGR00167">
    <property type="entry name" value="cbbA"/>
    <property type="match status" value="1"/>
</dbReference>
<evidence type="ECO:0000313" key="3">
    <source>
        <dbReference type="EMBL" id="AWT52378.1"/>
    </source>
</evidence>
<dbReference type="InterPro" id="IPR013785">
    <property type="entry name" value="Aldolase_TIM"/>
</dbReference>
<feature type="binding site" evidence="2">
    <location>
        <position position="209"/>
    </location>
    <ligand>
        <name>Zn(2+)</name>
        <dbReference type="ChEBI" id="CHEBI:29105"/>
        <label>1</label>
        <note>catalytic</note>
    </ligand>
</feature>
<keyword evidence="2" id="KW-0862">Zinc</keyword>
<feature type="binding site" evidence="2">
    <location>
        <position position="105"/>
    </location>
    <ligand>
        <name>Zn(2+)</name>
        <dbReference type="ChEBI" id="CHEBI:29105"/>
        <label>2</label>
    </ligand>
</feature>
<sequence length="280" mass="28298">MPLVTTAELIAPARAAGRGVAAFNVITLEHAHGIVDGAEHAGLPVILQVSENAVTFHGTLGPLSAALAAVAAEASVPVSLHLDHVVTADLWEQAPDAGFSSVMVDGGALPYAENVAVTARAAQGLRARGLTVEAELGYVGGKDSQVVSAHAPGVRTDPDQAAEFVAATGVDALAVAVGSSHAMTTQTAALDLDLIERLRDAVPCPLVLHGSSGVPDETLRDAVRAGIVKVNIGTALNIAYSSAMRTGLAADDGVDPRVSLRAARSAIADTVAHLLTVVSS</sequence>
<dbReference type="InterPro" id="IPR000771">
    <property type="entry name" value="FBA_II"/>
</dbReference>
<gene>
    <name evidence="3" type="ORF">D806_013930</name>
</gene>